<evidence type="ECO:0000256" key="4">
    <source>
        <dbReference type="ARBA" id="ARBA00013208"/>
    </source>
</evidence>
<dbReference type="OrthoDB" id="9802919at2"/>
<evidence type="ECO:0000256" key="7">
    <source>
        <dbReference type="RuleBase" id="RU362042"/>
    </source>
</evidence>
<evidence type="ECO:0000313" key="10">
    <source>
        <dbReference type="Proteomes" id="UP000196053"/>
    </source>
</evidence>
<keyword evidence="10" id="KW-1185">Reference proteome</keyword>
<dbReference type="PANTHER" id="PTHR43390">
    <property type="entry name" value="SIGNAL PEPTIDASE I"/>
    <property type="match status" value="1"/>
</dbReference>
<protein>
    <recommendedName>
        <fullName evidence="4 7">Signal peptidase I</fullName>
        <ecNumber evidence="4 7">3.4.21.89</ecNumber>
    </recommendedName>
</protein>
<keyword evidence="5 7" id="KW-0378">Hydrolase</keyword>
<evidence type="ECO:0000313" key="9">
    <source>
        <dbReference type="EMBL" id="CUH92678.1"/>
    </source>
</evidence>
<dbReference type="InterPro" id="IPR019758">
    <property type="entry name" value="Pept_S26A_signal_pept_1_CS"/>
</dbReference>
<dbReference type="InterPro" id="IPR036286">
    <property type="entry name" value="LexA/Signal_pep-like_sf"/>
</dbReference>
<gene>
    <name evidence="9" type="ORF">SD1D_1132</name>
</gene>
<proteinExistence type="inferred from homology"/>
<evidence type="ECO:0000256" key="1">
    <source>
        <dbReference type="ARBA" id="ARBA00000677"/>
    </source>
</evidence>
<dbReference type="GO" id="GO:0006465">
    <property type="term" value="P:signal peptide processing"/>
    <property type="evidence" value="ECO:0007669"/>
    <property type="project" value="InterPro"/>
</dbReference>
<dbReference type="PROSITE" id="PS00761">
    <property type="entry name" value="SPASE_I_3"/>
    <property type="match status" value="1"/>
</dbReference>
<dbReference type="RefSeq" id="WP_058258027.1">
    <property type="nucleotide sequence ID" value="NZ_DUPS01000029.1"/>
</dbReference>
<dbReference type="Gene3D" id="2.10.109.10">
    <property type="entry name" value="Umud Fragment, subunit A"/>
    <property type="match status" value="1"/>
</dbReference>
<evidence type="ECO:0000256" key="6">
    <source>
        <dbReference type="PIRSR" id="PIRSR600223-1"/>
    </source>
</evidence>
<dbReference type="GO" id="GO:0004252">
    <property type="term" value="F:serine-type endopeptidase activity"/>
    <property type="evidence" value="ECO:0007669"/>
    <property type="project" value="InterPro"/>
</dbReference>
<dbReference type="InterPro" id="IPR019533">
    <property type="entry name" value="Peptidase_S26"/>
</dbReference>
<dbReference type="PRINTS" id="PR00727">
    <property type="entry name" value="LEADERPTASE"/>
</dbReference>
<evidence type="ECO:0000256" key="2">
    <source>
        <dbReference type="ARBA" id="ARBA00004401"/>
    </source>
</evidence>
<comment type="similarity">
    <text evidence="3 7">Belongs to the peptidase S26 family.</text>
</comment>
<dbReference type="KEGG" id="hsd:SD1D_1132"/>
<organism evidence="9 10">
    <name type="scientific">Herbinix luporum</name>
    <dbReference type="NCBI Taxonomy" id="1679721"/>
    <lineage>
        <taxon>Bacteria</taxon>
        <taxon>Bacillati</taxon>
        <taxon>Bacillota</taxon>
        <taxon>Clostridia</taxon>
        <taxon>Lachnospirales</taxon>
        <taxon>Lachnospiraceae</taxon>
        <taxon>Herbinix</taxon>
    </lineage>
</organism>
<dbReference type="EMBL" id="LN879430">
    <property type="protein sequence ID" value="CUH92678.1"/>
    <property type="molecule type" value="Genomic_DNA"/>
</dbReference>
<comment type="catalytic activity">
    <reaction evidence="1 7">
        <text>Cleavage of hydrophobic, N-terminal signal or leader sequences from secreted and periplasmic proteins.</text>
        <dbReference type="EC" id="3.4.21.89"/>
    </reaction>
</comment>
<dbReference type="NCBIfam" id="TIGR02227">
    <property type="entry name" value="sigpep_I_bact"/>
    <property type="match status" value="1"/>
</dbReference>
<keyword evidence="7" id="KW-0645">Protease</keyword>
<dbReference type="Proteomes" id="UP000196053">
    <property type="component" value="Chromosome I"/>
</dbReference>
<sequence length="200" mass="23128">MKDWVKIFKEIKSWVILFVLALFFSALINSQLFAMATVKEVSMQDTLFEDQILFINRLAYKNKSPKAGDIIIFYKSREIGSFTEEFLRSVSYILPFTRPKDDNKDRLVKRVIGTSGDIIDIKDGYVYKNGERLEEPYAKGDTNATYIEFPVTVGENQLFVLGDNREHSRDSREFGLIDISHVEGKASFRLYPFNKIGKLQ</sequence>
<feature type="active site" evidence="6">
    <location>
        <position position="109"/>
    </location>
</feature>
<dbReference type="SUPFAM" id="SSF51306">
    <property type="entry name" value="LexA/Signal peptidase"/>
    <property type="match status" value="1"/>
</dbReference>
<dbReference type="CDD" id="cd06530">
    <property type="entry name" value="S26_SPase_I"/>
    <property type="match status" value="1"/>
</dbReference>
<dbReference type="GO" id="GO:0005886">
    <property type="term" value="C:plasma membrane"/>
    <property type="evidence" value="ECO:0007669"/>
    <property type="project" value="UniProtKB-SubCell"/>
</dbReference>
<dbReference type="AlphaFoldDB" id="A0A0K8J5S4"/>
<dbReference type="EC" id="3.4.21.89" evidence="4 7"/>
<evidence type="ECO:0000256" key="5">
    <source>
        <dbReference type="ARBA" id="ARBA00022801"/>
    </source>
</evidence>
<feature type="domain" description="Peptidase S26" evidence="8">
    <location>
        <begin position="12"/>
        <end position="191"/>
    </location>
</feature>
<comment type="subcellular location">
    <subcellularLocation>
        <location evidence="2">Cell membrane</location>
        <topology evidence="2">Single-pass type II membrane protein</topology>
    </subcellularLocation>
    <subcellularLocation>
        <location evidence="7">Membrane</location>
        <topology evidence="7">Single-pass type II membrane protein</topology>
    </subcellularLocation>
</comment>
<accession>A0A0K8J5S4</accession>
<dbReference type="Pfam" id="PF10502">
    <property type="entry name" value="Peptidase_S26"/>
    <property type="match status" value="1"/>
</dbReference>
<evidence type="ECO:0000256" key="3">
    <source>
        <dbReference type="ARBA" id="ARBA00009370"/>
    </source>
</evidence>
<feature type="active site" evidence="6">
    <location>
        <position position="42"/>
    </location>
</feature>
<evidence type="ECO:0000259" key="8">
    <source>
        <dbReference type="Pfam" id="PF10502"/>
    </source>
</evidence>
<reference evidence="10" key="1">
    <citation type="submission" date="2015-09" db="EMBL/GenBank/DDBJ databases">
        <authorList>
            <person name="Wibberg D."/>
        </authorList>
    </citation>
    <scope>NUCLEOTIDE SEQUENCE [LARGE SCALE GENOMIC DNA]</scope>
    <source>
        <strain evidence="10">SD1D</strain>
    </source>
</reference>
<dbReference type="PANTHER" id="PTHR43390:SF1">
    <property type="entry name" value="CHLOROPLAST PROCESSING PEPTIDASE"/>
    <property type="match status" value="1"/>
</dbReference>
<dbReference type="GO" id="GO:0009003">
    <property type="term" value="F:signal peptidase activity"/>
    <property type="evidence" value="ECO:0007669"/>
    <property type="project" value="UniProtKB-EC"/>
</dbReference>
<dbReference type="InterPro" id="IPR000223">
    <property type="entry name" value="Pept_S26A_signal_pept_1"/>
</dbReference>
<name>A0A0K8J5S4_9FIRM</name>